<dbReference type="GO" id="GO:0046354">
    <property type="term" value="P:mannan biosynthetic process"/>
    <property type="evidence" value="ECO:0007669"/>
    <property type="project" value="TreeGrafter"/>
</dbReference>
<dbReference type="SUPFAM" id="SSF53448">
    <property type="entry name" value="Nucleotide-diphospho-sugar transferases"/>
    <property type="match status" value="1"/>
</dbReference>
<organism evidence="11 12">
    <name type="scientific">Dekkera bruxellensis</name>
    <name type="common">Brettanomyces custersii</name>
    <dbReference type="NCBI Taxonomy" id="5007"/>
    <lineage>
        <taxon>Eukaryota</taxon>
        <taxon>Fungi</taxon>
        <taxon>Dikarya</taxon>
        <taxon>Ascomycota</taxon>
        <taxon>Saccharomycotina</taxon>
        <taxon>Pichiomycetes</taxon>
        <taxon>Pichiales</taxon>
        <taxon>Pichiaceae</taxon>
        <taxon>Brettanomyces</taxon>
    </lineage>
</organism>
<comment type="subcellular location">
    <subcellularLocation>
        <location evidence="1">Golgi apparatus membrane</location>
        <topology evidence="1">Single-pass type II membrane protein</topology>
    </subcellularLocation>
</comment>
<feature type="transmembrane region" description="Helical" evidence="10">
    <location>
        <begin position="25"/>
        <end position="46"/>
    </location>
</feature>
<dbReference type="GeneID" id="64572381"/>
<sequence>MPNVIKPLFERLAHLGFSTHQSLNVLILVLGVLAFCFICECIFYVLTNSSAGIVISQATFAATRLFSQYDRNVKNLYFNSESKNVITGKVIVNLIEDEYEKSKRERLALFSKEKDILEKIKVSPLQFSYDGSQIDFKKLLSDYSDILNENRLSFPHPERITTNSGKPVIWKTEFLDKGFETLSEKRLREIMHFDSLFVRDLRFKHSRVVNSLPSEFPEGLYNGEGYVMVGGGKYTWFAFLSIQSLRKSGAKLPLELMIPNEADYEPYLCNEVLPKQYNARCVTFASIYGKSVLKKFGQVKGYQIKSFALLGSSFENVLYLDSDNFAVKNPDYLFQSDLFKKYQMITWPDFWRRTSSPALYSVLGIKVGSKPVRRLNDLFTDPNQYTTADDLVSPEEEVNFHDLKGTLMDWTTEAGQIMLNKTLHFNTLLLSLYYNYDGPAGFHPLISQGGAGEGDKETYVLAAYYLKKMSYQVYKKPDKLYGTFVKTANWYVDSTIVQMDPVVDYENLKRIILQNQADVKAAKKFTYNYDYTYGKYVTRGNGIVPSPMFYHIHSPKMDPFEYVTHDWFTDMEDNPIRNFGDSFADIGYDLELWIWEKVKENLCGPDSFSFRCFESENITLICDNKVVDNRIKWLQDSGKAVLDNSDSKQHEEVDAIDSDKSSELDDLIYEKIKNSLNYDYDESL</sequence>
<dbReference type="AlphaFoldDB" id="A0A871R2R0"/>
<comment type="pathway">
    <text evidence="2">Protein modification; protein glycosylation.</text>
</comment>
<keyword evidence="8" id="KW-0333">Golgi apparatus</keyword>
<dbReference type="InterPro" id="IPR029044">
    <property type="entry name" value="Nucleotide-diphossugar_trans"/>
</dbReference>
<dbReference type="OrthoDB" id="430354at2759"/>
<keyword evidence="9 10" id="KW-0472">Membrane</keyword>
<evidence type="ECO:0000256" key="10">
    <source>
        <dbReference type="SAM" id="Phobius"/>
    </source>
</evidence>
<evidence type="ECO:0000256" key="7">
    <source>
        <dbReference type="ARBA" id="ARBA00022989"/>
    </source>
</evidence>
<evidence type="ECO:0000256" key="2">
    <source>
        <dbReference type="ARBA" id="ARBA00004922"/>
    </source>
</evidence>
<dbReference type="GO" id="GO:0000026">
    <property type="term" value="F:alpha-1,2-mannosyltransferase activity"/>
    <property type="evidence" value="ECO:0007669"/>
    <property type="project" value="TreeGrafter"/>
</dbReference>
<reference evidence="11" key="2">
    <citation type="journal article" name="BMC Genomics">
        <title>New genome assemblies reveal patterns of domestication and adaptation across Brettanomyces (Dekkera) species.</title>
        <authorList>
            <person name="Roach M.J."/>
            <person name="Borneman A.R."/>
        </authorList>
    </citation>
    <scope>NUCLEOTIDE SEQUENCE</scope>
    <source>
        <strain evidence="11">UCD 2041</strain>
    </source>
</reference>
<gene>
    <name evidence="11" type="ORF">BRETT_000456</name>
</gene>
<reference evidence="11" key="1">
    <citation type="submission" date="2020-10" db="EMBL/GenBank/DDBJ databases">
        <authorList>
            <person name="Palmer J.M."/>
        </authorList>
    </citation>
    <scope>NUCLEOTIDE SEQUENCE</scope>
    <source>
        <strain evidence="11">UCD 2041</strain>
    </source>
</reference>
<proteinExistence type="inferred from homology"/>
<protein>
    <recommendedName>
        <fullName evidence="13">Alpha-1,2-mannosyltransferase</fullName>
    </recommendedName>
</protein>
<evidence type="ECO:0000256" key="5">
    <source>
        <dbReference type="ARBA" id="ARBA00022692"/>
    </source>
</evidence>
<dbReference type="InterPro" id="IPR022751">
    <property type="entry name" value="Alpha_mannosyltransferase"/>
</dbReference>
<accession>A0A871R2R0</accession>
<name>A0A871R2R0_DEKBR</name>
<dbReference type="Proteomes" id="UP000663131">
    <property type="component" value="Chromosome 8"/>
</dbReference>
<dbReference type="GO" id="GO:0000139">
    <property type="term" value="C:Golgi membrane"/>
    <property type="evidence" value="ECO:0007669"/>
    <property type="project" value="UniProtKB-SubCell"/>
</dbReference>
<evidence type="ECO:0000256" key="6">
    <source>
        <dbReference type="ARBA" id="ARBA00022968"/>
    </source>
</evidence>
<keyword evidence="7 10" id="KW-1133">Transmembrane helix</keyword>
<dbReference type="EMBL" id="CP063136">
    <property type="protein sequence ID" value="QOU20743.1"/>
    <property type="molecule type" value="Genomic_DNA"/>
</dbReference>
<dbReference type="RefSeq" id="XP_041137236.1">
    <property type="nucleotide sequence ID" value="XM_041279022.1"/>
</dbReference>
<evidence type="ECO:0008006" key="13">
    <source>
        <dbReference type="Google" id="ProtNLM"/>
    </source>
</evidence>
<evidence type="ECO:0000313" key="12">
    <source>
        <dbReference type="Proteomes" id="UP000663131"/>
    </source>
</evidence>
<evidence type="ECO:0000256" key="9">
    <source>
        <dbReference type="ARBA" id="ARBA00023136"/>
    </source>
</evidence>
<dbReference type="PANTHER" id="PTHR31646:SF1">
    <property type="entry name" value="ALPHA-1,2-MANNOSYLTRANSFERASE MNN2"/>
    <property type="match status" value="1"/>
</dbReference>
<evidence type="ECO:0000256" key="1">
    <source>
        <dbReference type="ARBA" id="ARBA00004323"/>
    </source>
</evidence>
<evidence type="ECO:0000256" key="4">
    <source>
        <dbReference type="ARBA" id="ARBA00022679"/>
    </source>
</evidence>
<evidence type="ECO:0000256" key="3">
    <source>
        <dbReference type="ARBA" id="ARBA00009105"/>
    </source>
</evidence>
<evidence type="ECO:0000313" key="11">
    <source>
        <dbReference type="EMBL" id="QOU20743.1"/>
    </source>
</evidence>
<dbReference type="PANTHER" id="PTHR31646">
    <property type="entry name" value="ALPHA-1,2-MANNOSYLTRANSFERASE MNN2"/>
    <property type="match status" value="1"/>
</dbReference>
<evidence type="ECO:0000256" key="8">
    <source>
        <dbReference type="ARBA" id="ARBA00023034"/>
    </source>
</evidence>
<dbReference type="KEGG" id="bbrx:BRETT_000456"/>
<keyword evidence="5 10" id="KW-0812">Transmembrane</keyword>
<keyword evidence="6" id="KW-0735">Signal-anchor</keyword>
<dbReference type="Pfam" id="PF11051">
    <property type="entry name" value="Mannosyl_trans3"/>
    <property type="match status" value="1"/>
</dbReference>
<keyword evidence="4" id="KW-0808">Transferase</keyword>
<comment type="similarity">
    <text evidence="3">Belongs to the MNN1/MNT family.</text>
</comment>